<evidence type="ECO:0000256" key="6">
    <source>
        <dbReference type="ARBA" id="ARBA00022750"/>
    </source>
</evidence>
<dbReference type="AlphaFoldDB" id="A0A165HBS6"/>
<keyword evidence="3" id="KW-0964">Secreted</keyword>
<keyword evidence="9" id="KW-0325">Glycoprotein</keyword>
<proteinExistence type="inferred from homology"/>
<dbReference type="PANTHER" id="PTHR47966">
    <property type="entry name" value="BETA-SITE APP-CLEAVING ENZYME, ISOFORM A-RELATED"/>
    <property type="match status" value="1"/>
</dbReference>
<keyword evidence="7 11" id="KW-0378">Hydrolase</keyword>
<evidence type="ECO:0000256" key="5">
    <source>
        <dbReference type="ARBA" id="ARBA00022729"/>
    </source>
</evidence>
<evidence type="ECO:0000256" key="4">
    <source>
        <dbReference type="ARBA" id="ARBA00022670"/>
    </source>
</evidence>
<evidence type="ECO:0000313" key="14">
    <source>
        <dbReference type="EMBL" id="KZF23268.1"/>
    </source>
</evidence>
<evidence type="ECO:0000256" key="7">
    <source>
        <dbReference type="ARBA" id="ARBA00022801"/>
    </source>
</evidence>
<gene>
    <name evidence="14" type="ORF">L228DRAFT_246015</name>
</gene>
<dbReference type="InterPro" id="IPR001461">
    <property type="entry name" value="Aspartic_peptidase_A1"/>
</dbReference>
<dbReference type="GO" id="GO:0004190">
    <property type="term" value="F:aspartic-type endopeptidase activity"/>
    <property type="evidence" value="ECO:0007669"/>
    <property type="project" value="UniProtKB-KW"/>
</dbReference>
<dbReference type="GO" id="GO:0006508">
    <property type="term" value="P:proteolysis"/>
    <property type="evidence" value="ECO:0007669"/>
    <property type="project" value="UniProtKB-KW"/>
</dbReference>
<dbReference type="Gene3D" id="2.40.70.10">
    <property type="entry name" value="Acid Proteases"/>
    <property type="match status" value="2"/>
</dbReference>
<comment type="subcellular location">
    <subcellularLocation>
        <location evidence="1">Secreted</location>
    </subcellularLocation>
</comment>
<feature type="active site" evidence="10">
    <location>
        <position position="308"/>
    </location>
</feature>
<organism evidence="14 15">
    <name type="scientific">Xylona heveae (strain CBS 132557 / TC161)</name>
    <dbReference type="NCBI Taxonomy" id="1328760"/>
    <lineage>
        <taxon>Eukaryota</taxon>
        <taxon>Fungi</taxon>
        <taxon>Dikarya</taxon>
        <taxon>Ascomycota</taxon>
        <taxon>Pezizomycotina</taxon>
        <taxon>Xylonomycetes</taxon>
        <taxon>Xylonales</taxon>
        <taxon>Xylonaceae</taxon>
        <taxon>Xylona</taxon>
    </lineage>
</organism>
<evidence type="ECO:0000256" key="11">
    <source>
        <dbReference type="RuleBase" id="RU000454"/>
    </source>
</evidence>
<dbReference type="CDD" id="cd06097">
    <property type="entry name" value="Aspergillopepsin_like"/>
    <property type="match status" value="1"/>
</dbReference>
<dbReference type="STRING" id="1328760.A0A165HBS6"/>
<dbReference type="PANTHER" id="PTHR47966:SF23">
    <property type="entry name" value="ASPARTIC ENDOPEPTIDASE, PUTATIVE (AFU_ORTHOLOGUE AFUA_2G15950)-RELATED"/>
    <property type="match status" value="1"/>
</dbReference>
<dbReference type="InterPro" id="IPR034163">
    <property type="entry name" value="Aspergillopepsin-like_cat_dom"/>
</dbReference>
<dbReference type="GeneID" id="28897440"/>
<feature type="signal peptide" evidence="12">
    <location>
        <begin position="1"/>
        <end position="21"/>
    </location>
</feature>
<keyword evidence="8" id="KW-0865">Zymogen</keyword>
<keyword evidence="15" id="KW-1185">Reference proteome</keyword>
<dbReference type="InParanoid" id="A0A165HBS6"/>
<feature type="domain" description="Peptidase A1" evidence="13">
    <location>
        <begin position="110"/>
        <end position="418"/>
    </location>
</feature>
<dbReference type="RefSeq" id="XP_018188823.1">
    <property type="nucleotide sequence ID" value="XM_018332303.1"/>
</dbReference>
<evidence type="ECO:0000313" key="15">
    <source>
        <dbReference type="Proteomes" id="UP000076632"/>
    </source>
</evidence>
<reference evidence="14 15" key="1">
    <citation type="journal article" date="2016" name="Fungal Biol.">
        <title>The genome of Xylona heveae provides a window into fungal endophytism.</title>
        <authorList>
            <person name="Gazis R."/>
            <person name="Kuo A."/>
            <person name="Riley R."/>
            <person name="LaButti K."/>
            <person name="Lipzen A."/>
            <person name="Lin J."/>
            <person name="Amirebrahimi M."/>
            <person name="Hesse C.N."/>
            <person name="Spatafora J.W."/>
            <person name="Henrissat B."/>
            <person name="Hainaut M."/>
            <person name="Grigoriev I.V."/>
            <person name="Hibbett D.S."/>
        </authorList>
    </citation>
    <scope>NUCLEOTIDE SEQUENCE [LARGE SCALE GENOMIC DNA]</scope>
    <source>
        <strain evidence="14 15">TC161</strain>
    </source>
</reference>
<evidence type="ECO:0000256" key="2">
    <source>
        <dbReference type="ARBA" id="ARBA00007447"/>
    </source>
</evidence>
<dbReference type="InterPro" id="IPR001969">
    <property type="entry name" value="Aspartic_peptidase_AS"/>
</dbReference>
<evidence type="ECO:0000259" key="13">
    <source>
        <dbReference type="PROSITE" id="PS51767"/>
    </source>
</evidence>
<evidence type="ECO:0000256" key="12">
    <source>
        <dbReference type="SAM" id="SignalP"/>
    </source>
</evidence>
<evidence type="ECO:0000256" key="10">
    <source>
        <dbReference type="PIRSR" id="PIRSR601461-1"/>
    </source>
</evidence>
<dbReference type="PROSITE" id="PS51767">
    <property type="entry name" value="PEPTIDASE_A1"/>
    <property type="match status" value="1"/>
</dbReference>
<keyword evidence="4 11" id="KW-0645">Protease</keyword>
<comment type="similarity">
    <text evidence="2 11">Belongs to the peptidase A1 family.</text>
</comment>
<dbReference type="InterPro" id="IPR033121">
    <property type="entry name" value="PEPTIDASE_A1"/>
</dbReference>
<keyword evidence="5 12" id="KW-0732">Signal</keyword>
<feature type="active site" evidence="10">
    <location>
        <position position="126"/>
    </location>
</feature>
<dbReference type="PRINTS" id="PR00792">
    <property type="entry name" value="PEPSIN"/>
</dbReference>
<evidence type="ECO:0000256" key="3">
    <source>
        <dbReference type="ARBA" id="ARBA00022525"/>
    </source>
</evidence>
<dbReference type="Proteomes" id="UP000076632">
    <property type="component" value="Unassembled WGS sequence"/>
</dbReference>
<name>A0A165HBS6_XYLHT</name>
<dbReference type="Pfam" id="PF00026">
    <property type="entry name" value="Asp"/>
    <property type="match status" value="1"/>
</dbReference>
<dbReference type="EMBL" id="KV407457">
    <property type="protein sequence ID" value="KZF23268.1"/>
    <property type="molecule type" value="Genomic_DNA"/>
</dbReference>
<protein>
    <submittedName>
        <fullName evidence="14">Putative extracellular aspartic endopeptidase</fullName>
    </submittedName>
</protein>
<evidence type="ECO:0000256" key="8">
    <source>
        <dbReference type="ARBA" id="ARBA00023145"/>
    </source>
</evidence>
<feature type="chain" id="PRO_5007858581" evidence="12">
    <location>
        <begin position="22"/>
        <end position="424"/>
    </location>
</feature>
<dbReference type="SUPFAM" id="SSF50630">
    <property type="entry name" value="Acid proteases"/>
    <property type="match status" value="1"/>
</dbReference>
<sequence length="424" mass="44696">MHISLNTLLPVGLLLAAGANAAPAPVTSQVAQKAHNHTGKSFKIDRVHNPHHNPNGKAALRKAYQKFSIPIPIGLLYNPNGQSHVAGQGGQGSGHYGNVTATPEANDIEYLAPVTVGSTELMLNFDTGSSDLWVFNTNLPAAQTRGHSVYNPNNSTYAPVNGSTFKLSYGDGSSVSGKVGTDTVNVGGATATGQAVELATQISNSFVADVDSDGLLGLAFSQINSVTPNKQKTFFDNVSDDLDQPVFTANLKHNTVGSYEFGTIDNSQFKDELSYVKVDSSEGYWQFDQPSFTINGNRTVTNSKAIADTGTSLLLADNALVSAYWSAVQGAHEDDAEGGYVFPCSASLPDLTLELGDSGYAAIVPGNLLSYTQVSSTTCYGGLQTIAGAPFQVFGDILFKAQFVAFDVSDNQPKLGFAYHSDSS</sequence>
<accession>A0A165HBS6</accession>
<dbReference type="GO" id="GO:0005576">
    <property type="term" value="C:extracellular region"/>
    <property type="evidence" value="ECO:0007669"/>
    <property type="project" value="UniProtKB-SubCell"/>
</dbReference>
<dbReference type="PROSITE" id="PS00141">
    <property type="entry name" value="ASP_PROTEASE"/>
    <property type="match status" value="1"/>
</dbReference>
<evidence type="ECO:0000256" key="1">
    <source>
        <dbReference type="ARBA" id="ARBA00004613"/>
    </source>
</evidence>
<dbReference type="InterPro" id="IPR021109">
    <property type="entry name" value="Peptidase_aspartic_dom_sf"/>
</dbReference>
<dbReference type="FunFam" id="2.40.70.10:FF:000026">
    <property type="entry name" value="Endothiapepsin"/>
    <property type="match status" value="1"/>
</dbReference>
<dbReference type="OrthoDB" id="2747330at2759"/>
<evidence type="ECO:0000256" key="9">
    <source>
        <dbReference type="ARBA" id="ARBA00023180"/>
    </source>
</evidence>
<keyword evidence="6 11" id="KW-0064">Aspartyl protease</keyword>
<dbReference type="OMA" id="SAYWSAV"/>